<evidence type="ECO:0000313" key="1">
    <source>
        <dbReference type="EMBL" id="KAI6081489.1"/>
    </source>
</evidence>
<evidence type="ECO:0000313" key="2">
    <source>
        <dbReference type="Proteomes" id="UP001497680"/>
    </source>
</evidence>
<protein>
    <submittedName>
        <fullName evidence="1">Uncharacterized protein</fullName>
    </submittedName>
</protein>
<dbReference type="EMBL" id="MU394394">
    <property type="protein sequence ID" value="KAI6081489.1"/>
    <property type="molecule type" value="Genomic_DNA"/>
</dbReference>
<keyword evidence="2" id="KW-1185">Reference proteome</keyword>
<comment type="caution">
    <text evidence="1">The sequence shown here is derived from an EMBL/GenBank/DDBJ whole genome shotgun (WGS) entry which is preliminary data.</text>
</comment>
<sequence length="458" mass="50290">MLLPHRIPVPVSLGTRDNFSRLFSRADDVPSNTIFIVVGVLAALFVAIFLLWCFSRRKLQVRRGNAKRGKYQQTADTESLDTTTTRGRRTRNGASASNTTVAETNRNSTTSQVDRNTSIRSIMTLPAYRTKANENEQVIGREGERDGVDVVVEYPTAEEMENMRDEEMETLFQIRLARRRERADREERQRLQAEARSRGDTVALSDLAARRRAAHADTTVDDLRDSYGQIKEKRQRAVSSVSYHDLGVAQLNGTRVRANSHGSEGVGLLSDAASIALSTRSPSAQSHRRDRSASSVISLNSDFPSPALPSGVSTPRPESNHTRAGSSPEIIGEADLGDADMPPPDYEDVSLDDVRSGTATPMFNEPPPDYVDPARGREQRLSAQVGDMVDRMAESGDLSTTDAPRDKPSTKRSSRGVGGAPQLPSLRIGRLPEIVIEPSTAHPDNQHRSLSPSYSSQT</sequence>
<organism evidence="1 2">
    <name type="scientific">Hypoxylon rubiginosum</name>
    <dbReference type="NCBI Taxonomy" id="110542"/>
    <lineage>
        <taxon>Eukaryota</taxon>
        <taxon>Fungi</taxon>
        <taxon>Dikarya</taxon>
        <taxon>Ascomycota</taxon>
        <taxon>Pezizomycotina</taxon>
        <taxon>Sordariomycetes</taxon>
        <taxon>Xylariomycetidae</taxon>
        <taxon>Xylariales</taxon>
        <taxon>Hypoxylaceae</taxon>
        <taxon>Hypoxylon</taxon>
    </lineage>
</organism>
<name>A0ACC0CM24_9PEZI</name>
<proteinExistence type="predicted"/>
<accession>A0ACC0CM24</accession>
<gene>
    <name evidence="1" type="ORF">F4821DRAFT_25905</name>
</gene>
<reference evidence="1 2" key="1">
    <citation type="journal article" date="2022" name="New Phytol.">
        <title>Ecological generalism drives hyperdiversity of secondary metabolite gene clusters in xylarialean endophytes.</title>
        <authorList>
            <person name="Franco M.E.E."/>
            <person name="Wisecaver J.H."/>
            <person name="Arnold A.E."/>
            <person name="Ju Y.M."/>
            <person name="Slot J.C."/>
            <person name="Ahrendt S."/>
            <person name="Moore L.P."/>
            <person name="Eastman K.E."/>
            <person name="Scott K."/>
            <person name="Konkel Z."/>
            <person name="Mondo S.J."/>
            <person name="Kuo A."/>
            <person name="Hayes R.D."/>
            <person name="Haridas S."/>
            <person name="Andreopoulos B."/>
            <person name="Riley R."/>
            <person name="LaButti K."/>
            <person name="Pangilinan J."/>
            <person name="Lipzen A."/>
            <person name="Amirebrahimi M."/>
            <person name="Yan J."/>
            <person name="Adam C."/>
            <person name="Keymanesh K."/>
            <person name="Ng V."/>
            <person name="Louie K."/>
            <person name="Northen T."/>
            <person name="Drula E."/>
            <person name="Henrissat B."/>
            <person name="Hsieh H.M."/>
            <person name="Youens-Clark K."/>
            <person name="Lutzoni F."/>
            <person name="Miadlikowska J."/>
            <person name="Eastwood D.C."/>
            <person name="Hamelin R.C."/>
            <person name="Grigoriev I.V."/>
            <person name="U'Ren J.M."/>
        </authorList>
    </citation>
    <scope>NUCLEOTIDE SEQUENCE [LARGE SCALE GENOMIC DNA]</scope>
    <source>
        <strain evidence="1 2">ER1909</strain>
    </source>
</reference>
<dbReference type="Proteomes" id="UP001497680">
    <property type="component" value="Unassembled WGS sequence"/>
</dbReference>